<reference evidence="1" key="1">
    <citation type="submission" date="2021-03" db="EMBL/GenBank/DDBJ databases">
        <authorList>
            <person name="Kim M.K."/>
        </authorList>
    </citation>
    <scope>NUCLEOTIDE SEQUENCE</scope>
    <source>
        <strain evidence="1">BT186</strain>
    </source>
</reference>
<accession>A0A939EWC3</accession>
<keyword evidence="2" id="KW-1185">Reference proteome</keyword>
<dbReference type="Proteomes" id="UP000664144">
    <property type="component" value="Unassembled WGS sequence"/>
</dbReference>
<organism evidence="1 2">
    <name type="scientific">Hymenobacter telluris</name>
    <dbReference type="NCBI Taxonomy" id="2816474"/>
    <lineage>
        <taxon>Bacteria</taxon>
        <taxon>Pseudomonadati</taxon>
        <taxon>Bacteroidota</taxon>
        <taxon>Cytophagia</taxon>
        <taxon>Cytophagales</taxon>
        <taxon>Hymenobacteraceae</taxon>
        <taxon>Hymenobacter</taxon>
    </lineage>
</organism>
<dbReference type="RefSeq" id="WP_206984178.1">
    <property type="nucleotide sequence ID" value="NZ_JAFLQZ010000005.1"/>
</dbReference>
<evidence type="ECO:0000313" key="1">
    <source>
        <dbReference type="EMBL" id="MBO0358236.1"/>
    </source>
</evidence>
<gene>
    <name evidence="1" type="ORF">J0X19_09805</name>
</gene>
<name>A0A939EWC3_9BACT</name>
<sequence>MPFTSCHLNSSRTNSEEDKQIAEEFLLDYFSNQQMDSTAANFRLFSKQFWQVSPREKMEKMVAKRNEILGRLKSTELGQWQTVVVSGSDPASKYVLQYKNKYEKGEAVETFTMRREGAHDSIRIIGYNINSDAFLR</sequence>
<dbReference type="EMBL" id="JAFLQZ010000005">
    <property type="protein sequence ID" value="MBO0358236.1"/>
    <property type="molecule type" value="Genomic_DNA"/>
</dbReference>
<evidence type="ECO:0000313" key="2">
    <source>
        <dbReference type="Proteomes" id="UP000664144"/>
    </source>
</evidence>
<protein>
    <submittedName>
        <fullName evidence="1">Uncharacterized protein</fullName>
    </submittedName>
</protein>
<comment type="caution">
    <text evidence="1">The sequence shown here is derived from an EMBL/GenBank/DDBJ whole genome shotgun (WGS) entry which is preliminary data.</text>
</comment>
<proteinExistence type="predicted"/>
<dbReference type="AlphaFoldDB" id="A0A939EWC3"/>